<sequence>MNCVKFDHATPGREVARGLFNLVQGGRSVSDYSIEFRTIAAESNWNASSLLDAFYNGLSDRLKDELAARDLPADLDELVALSIRIDCRLRERRRERVFSVAPQAPPLPSAHATEQVRGGFSNSSEPMQLGRTRLPEAERQRRLQDNCCLYCGQQGHLAFSCPVKDRAHHSSRGRW</sequence>
<proteinExistence type="predicted"/>
<evidence type="ECO:0000259" key="3">
    <source>
        <dbReference type="PROSITE" id="PS50158"/>
    </source>
</evidence>
<evidence type="ECO:0000256" key="2">
    <source>
        <dbReference type="SAM" id="MobiDB-lite"/>
    </source>
</evidence>
<dbReference type="GO" id="GO:0008270">
    <property type="term" value="F:zinc ion binding"/>
    <property type="evidence" value="ECO:0007669"/>
    <property type="project" value="UniProtKB-KW"/>
</dbReference>
<dbReference type="Proteomes" id="UP001335648">
    <property type="component" value="Unassembled WGS sequence"/>
</dbReference>
<keyword evidence="5" id="KW-1185">Reference proteome</keyword>
<keyword evidence="1" id="KW-0479">Metal-binding</keyword>
<dbReference type="PANTHER" id="PTHR15503:SF36">
    <property type="entry name" value="RETROTRANSPOSON GAG-LIKE PROTEIN 5"/>
    <property type="match status" value="1"/>
</dbReference>
<protein>
    <recommendedName>
        <fullName evidence="3">CCHC-type domain-containing protein</fullName>
    </recommendedName>
</protein>
<dbReference type="GO" id="GO:0003676">
    <property type="term" value="F:nucleic acid binding"/>
    <property type="evidence" value="ECO:0007669"/>
    <property type="project" value="InterPro"/>
</dbReference>
<dbReference type="PROSITE" id="PS50158">
    <property type="entry name" value="ZF_CCHC"/>
    <property type="match status" value="1"/>
</dbReference>
<keyword evidence="1" id="KW-0863">Zinc-finger</keyword>
<evidence type="ECO:0000256" key="1">
    <source>
        <dbReference type="PROSITE-ProRule" id="PRU00047"/>
    </source>
</evidence>
<dbReference type="PANTHER" id="PTHR15503">
    <property type="entry name" value="LDOC1 RELATED"/>
    <property type="match status" value="1"/>
</dbReference>
<evidence type="ECO:0000313" key="5">
    <source>
        <dbReference type="Proteomes" id="UP001335648"/>
    </source>
</evidence>
<organism evidence="4 5">
    <name type="scientific">Champsocephalus esox</name>
    <name type="common">pike icefish</name>
    <dbReference type="NCBI Taxonomy" id="159716"/>
    <lineage>
        <taxon>Eukaryota</taxon>
        <taxon>Metazoa</taxon>
        <taxon>Chordata</taxon>
        <taxon>Craniata</taxon>
        <taxon>Vertebrata</taxon>
        <taxon>Euteleostomi</taxon>
        <taxon>Actinopterygii</taxon>
        <taxon>Neopterygii</taxon>
        <taxon>Teleostei</taxon>
        <taxon>Neoteleostei</taxon>
        <taxon>Acanthomorphata</taxon>
        <taxon>Eupercaria</taxon>
        <taxon>Perciformes</taxon>
        <taxon>Notothenioidei</taxon>
        <taxon>Channichthyidae</taxon>
        <taxon>Champsocephalus</taxon>
    </lineage>
</organism>
<dbReference type="Pfam" id="PF03732">
    <property type="entry name" value="Retrotrans_gag"/>
    <property type="match status" value="1"/>
</dbReference>
<dbReference type="InterPro" id="IPR036875">
    <property type="entry name" value="Znf_CCHC_sf"/>
</dbReference>
<comment type="caution">
    <text evidence="4">The sequence shown here is derived from an EMBL/GenBank/DDBJ whole genome shotgun (WGS) entry which is preliminary data.</text>
</comment>
<dbReference type="InterPro" id="IPR001878">
    <property type="entry name" value="Znf_CCHC"/>
</dbReference>
<evidence type="ECO:0000313" key="4">
    <source>
        <dbReference type="EMBL" id="KAK5885830.1"/>
    </source>
</evidence>
<dbReference type="SUPFAM" id="SSF57756">
    <property type="entry name" value="Retrovirus zinc finger-like domains"/>
    <property type="match status" value="1"/>
</dbReference>
<dbReference type="AlphaFoldDB" id="A0AAN8BIF8"/>
<dbReference type="Gene3D" id="4.10.60.10">
    <property type="entry name" value="Zinc finger, CCHC-type"/>
    <property type="match status" value="1"/>
</dbReference>
<dbReference type="InterPro" id="IPR032567">
    <property type="entry name" value="RTL1-rel"/>
</dbReference>
<dbReference type="EMBL" id="JAULUE010002059">
    <property type="protein sequence ID" value="KAK5885830.1"/>
    <property type="molecule type" value="Genomic_DNA"/>
</dbReference>
<name>A0AAN8BIF8_9TELE</name>
<reference evidence="4 5" key="1">
    <citation type="journal article" date="2023" name="Mol. Biol. Evol.">
        <title>Genomics of Secondarily Temperate Adaptation in the Only Non-Antarctic Icefish.</title>
        <authorList>
            <person name="Rivera-Colon A.G."/>
            <person name="Rayamajhi N."/>
            <person name="Minhas B.F."/>
            <person name="Madrigal G."/>
            <person name="Bilyk K.T."/>
            <person name="Yoon V."/>
            <person name="Hune M."/>
            <person name="Gregory S."/>
            <person name="Cheng C.H.C."/>
            <person name="Catchen J.M."/>
        </authorList>
    </citation>
    <scope>NUCLEOTIDE SEQUENCE [LARGE SCALE GENOMIC DNA]</scope>
    <source>
        <strain evidence="4">JC2023a</strain>
    </source>
</reference>
<keyword evidence="1" id="KW-0862">Zinc</keyword>
<feature type="domain" description="CCHC-type" evidence="3">
    <location>
        <begin position="148"/>
        <end position="162"/>
    </location>
</feature>
<gene>
    <name evidence="4" type="ORF">CesoFtcFv8_016927</name>
</gene>
<dbReference type="InterPro" id="IPR005162">
    <property type="entry name" value="Retrotrans_gag_dom"/>
</dbReference>
<accession>A0AAN8BIF8</accession>
<feature type="region of interest" description="Disordered" evidence="2">
    <location>
        <begin position="104"/>
        <end position="128"/>
    </location>
</feature>